<feature type="transmembrane region" description="Helical" evidence="8">
    <location>
        <begin position="899"/>
        <end position="919"/>
    </location>
</feature>
<feature type="domain" description="C3H1-type" evidence="10">
    <location>
        <begin position="523"/>
        <end position="550"/>
    </location>
</feature>
<dbReference type="GO" id="GO:0004674">
    <property type="term" value="F:protein serine/threonine kinase activity"/>
    <property type="evidence" value="ECO:0007669"/>
    <property type="project" value="UniProtKB-KW"/>
</dbReference>
<feature type="compositionally biased region" description="Basic and acidic residues" evidence="7">
    <location>
        <begin position="52"/>
        <end position="89"/>
    </location>
</feature>
<feature type="transmembrane region" description="Helical" evidence="8">
    <location>
        <begin position="721"/>
        <end position="746"/>
    </location>
</feature>
<dbReference type="Gene3D" id="1.10.510.10">
    <property type="entry name" value="Transferase(Phosphotransferase) domain 1"/>
    <property type="match status" value="1"/>
</dbReference>
<evidence type="ECO:0000313" key="12">
    <source>
        <dbReference type="EMBL" id="CAL4804302.1"/>
    </source>
</evidence>
<evidence type="ECO:0000256" key="6">
    <source>
        <dbReference type="PROSITE-ProRule" id="PRU00723"/>
    </source>
</evidence>
<feature type="region of interest" description="Disordered" evidence="7">
    <location>
        <begin position="1"/>
        <end position="288"/>
    </location>
</feature>
<feature type="zinc finger region" description="C3H1-type" evidence="6">
    <location>
        <begin position="523"/>
        <end position="550"/>
    </location>
</feature>
<reference evidence="12 13" key="2">
    <citation type="submission" date="2024-05" db="EMBL/GenBank/DDBJ databases">
        <authorList>
            <person name="Chen Y."/>
            <person name="Shah S."/>
            <person name="Dougan E. K."/>
            <person name="Thang M."/>
            <person name="Chan C."/>
        </authorList>
    </citation>
    <scope>NUCLEOTIDE SEQUENCE [LARGE SCALE GENOMIC DNA]</scope>
</reference>
<dbReference type="InterPro" id="IPR011009">
    <property type="entry name" value="Kinase-like_dom_sf"/>
</dbReference>
<dbReference type="Pfam" id="PF00069">
    <property type="entry name" value="Pkinase"/>
    <property type="match status" value="1"/>
</dbReference>
<evidence type="ECO:0000256" key="1">
    <source>
        <dbReference type="ARBA" id="ARBA00022527"/>
    </source>
</evidence>
<dbReference type="InterPro" id="IPR008271">
    <property type="entry name" value="Ser/Thr_kinase_AS"/>
</dbReference>
<evidence type="ECO:0000259" key="10">
    <source>
        <dbReference type="PROSITE" id="PS50103"/>
    </source>
</evidence>
<dbReference type="EMBL" id="CAMXCT020006613">
    <property type="protein sequence ID" value="CAL1170365.1"/>
    <property type="molecule type" value="Genomic_DNA"/>
</dbReference>
<keyword evidence="6" id="KW-0862">Zinc</keyword>
<evidence type="ECO:0000256" key="5">
    <source>
        <dbReference type="ARBA" id="ARBA00022840"/>
    </source>
</evidence>
<dbReference type="PROSITE" id="PS50011">
    <property type="entry name" value="PROTEIN_KINASE_DOM"/>
    <property type="match status" value="1"/>
</dbReference>
<gene>
    <name evidence="11" type="ORF">C1SCF055_LOCUS41670</name>
</gene>
<evidence type="ECO:0000256" key="7">
    <source>
        <dbReference type="SAM" id="MobiDB-lite"/>
    </source>
</evidence>
<feature type="compositionally biased region" description="Acidic residues" evidence="7">
    <location>
        <begin position="186"/>
        <end position="201"/>
    </location>
</feature>
<dbReference type="SMART" id="SM00356">
    <property type="entry name" value="ZnF_C3H1"/>
    <property type="match status" value="1"/>
</dbReference>
<dbReference type="EMBL" id="CAMXCT010006613">
    <property type="protein sequence ID" value="CAI4016990.1"/>
    <property type="molecule type" value="Genomic_DNA"/>
</dbReference>
<dbReference type="OrthoDB" id="285405at2759"/>
<keyword evidence="6" id="KW-0863">Zinc-finger</keyword>
<accession>A0A9P1GK38</accession>
<dbReference type="PRINTS" id="PR01217">
    <property type="entry name" value="PRICHEXTENSN"/>
</dbReference>
<protein>
    <submittedName>
        <fullName evidence="12">Mitogen-activated protein kinase kinase kinase A</fullName>
    </submittedName>
</protein>
<dbReference type="InterPro" id="IPR000719">
    <property type="entry name" value="Prot_kinase_dom"/>
</dbReference>
<feature type="domain" description="Protein kinase" evidence="9">
    <location>
        <begin position="1254"/>
        <end position="1511"/>
    </location>
</feature>
<evidence type="ECO:0000313" key="13">
    <source>
        <dbReference type="Proteomes" id="UP001152797"/>
    </source>
</evidence>
<keyword evidence="1" id="KW-0723">Serine/threonine-protein kinase</keyword>
<keyword evidence="13" id="KW-1185">Reference proteome</keyword>
<dbReference type="SMART" id="SM00220">
    <property type="entry name" value="S_TKc"/>
    <property type="match status" value="1"/>
</dbReference>
<dbReference type="InterPro" id="IPR019496">
    <property type="entry name" value="NUFIP1_cons_dom"/>
</dbReference>
<dbReference type="Proteomes" id="UP001152797">
    <property type="component" value="Unassembled WGS sequence"/>
</dbReference>
<feature type="compositionally biased region" description="Basic and acidic residues" evidence="7">
    <location>
        <begin position="1"/>
        <end position="10"/>
    </location>
</feature>
<feature type="compositionally biased region" description="Basic and acidic residues" evidence="7">
    <location>
        <begin position="380"/>
        <end position="389"/>
    </location>
</feature>
<feature type="compositionally biased region" description="Acidic residues" evidence="7">
    <location>
        <begin position="231"/>
        <end position="243"/>
    </location>
</feature>
<feature type="compositionally biased region" description="Basic and acidic residues" evidence="7">
    <location>
        <begin position="439"/>
        <end position="460"/>
    </location>
</feature>
<dbReference type="EMBL" id="CAMXCT030006613">
    <property type="protein sequence ID" value="CAL4804302.1"/>
    <property type="molecule type" value="Genomic_DNA"/>
</dbReference>
<keyword evidence="8" id="KW-0472">Membrane</keyword>
<dbReference type="PROSITE" id="PS50103">
    <property type="entry name" value="ZF_C3H1"/>
    <property type="match status" value="1"/>
</dbReference>
<keyword evidence="3" id="KW-0547">Nucleotide-binding</keyword>
<feature type="compositionally biased region" description="Basic and acidic residues" evidence="7">
    <location>
        <begin position="25"/>
        <end position="45"/>
    </location>
</feature>
<dbReference type="PANTHER" id="PTHR11584:SF369">
    <property type="entry name" value="MITOGEN-ACTIVATED PROTEIN KINASE KINASE KINASE 19-RELATED"/>
    <property type="match status" value="1"/>
</dbReference>
<comment type="caution">
    <text evidence="11">The sequence shown here is derived from an EMBL/GenBank/DDBJ whole genome shotgun (WGS) entry which is preliminary data.</text>
</comment>
<dbReference type="GO" id="GO:0005524">
    <property type="term" value="F:ATP binding"/>
    <property type="evidence" value="ECO:0007669"/>
    <property type="project" value="UniProtKB-KW"/>
</dbReference>
<feature type="transmembrane region" description="Helical" evidence="8">
    <location>
        <begin position="752"/>
        <end position="777"/>
    </location>
</feature>
<feature type="region of interest" description="Disordered" evidence="7">
    <location>
        <begin position="366"/>
        <end position="401"/>
    </location>
</feature>
<evidence type="ECO:0000256" key="4">
    <source>
        <dbReference type="ARBA" id="ARBA00022777"/>
    </source>
</evidence>
<keyword evidence="5" id="KW-0067">ATP-binding</keyword>
<evidence type="ECO:0000256" key="3">
    <source>
        <dbReference type="ARBA" id="ARBA00022741"/>
    </source>
</evidence>
<feature type="compositionally biased region" description="Pro residues" evidence="7">
    <location>
        <begin position="253"/>
        <end position="262"/>
    </location>
</feature>
<keyword evidence="8" id="KW-1133">Transmembrane helix</keyword>
<feature type="compositionally biased region" description="Pro residues" evidence="7">
    <location>
        <begin position="92"/>
        <end position="127"/>
    </location>
</feature>
<dbReference type="PANTHER" id="PTHR11584">
    <property type="entry name" value="SERINE/THREONINE PROTEIN KINASE"/>
    <property type="match status" value="1"/>
</dbReference>
<feature type="compositionally biased region" description="Basic and acidic residues" evidence="7">
    <location>
        <begin position="1191"/>
        <end position="1210"/>
    </location>
</feature>
<dbReference type="SUPFAM" id="SSF56112">
    <property type="entry name" value="Protein kinase-like (PK-like)"/>
    <property type="match status" value="1"/>
</dbReference>
<dbReference type="PROSITE" id="PS00108">
    <property type="entry name" value="PROTEIN_KINASE_ST"/>
    <property type="match status" value="1"/>
</dbReference>
<evidence type="ECO:0000256" key="2">
    <source>
        <dbReference type="ARBA" id="ARBA00022679"/>
    </source>
</evidence>
<keyword evidence="6" id="KW-0479">Metal-binding</keyword>
<keyword evidence="8" id="KW-0812">Transmembrane</keyword>
<dbReference type="GO" id="GO:0008270">
    <property type="term" value="F:zinc ion binding"/>
    <property type="evidence" value="ECO:0007669"/>
    <property type="project" value="UniProtKB-KW"/>
</dbReference>
<evidence type="ECO:0000256" key="8">
    <source>
        <dbReference type="SAM" id="Phobius"/>
    </source>
</evidence>
<feature type="transmembrane region" description="Helical" evidence="8">
    <location>
        <begin position="798"/>
        <end position="818"/>
    </location>
</feature>
<keyword evidence="2" id="KW-0808">Transferase</keyword>
<dbReference type="Pfam" id="PF10453">
    <property type="entry name" value="NUFIP1"/>
    <property type="match status" value="1"/>
</dbReference>
<organism evidence="11">
    <name type="scientific">Cladocopium goreaui</name>
    <dbReference type="NCBI Taxonomy" id="2562237"/>
    <lineage>
        <taxon>Eukaryota</taxon>
        <taxon>Sar</taxon>
        <taxon>Alveolata</taxon>
        <taxon>Dinophyceae</taxon>
        <taxon>Suessiales</taxon>
        <taxon>Symbiodiniaceae</taxon>
        <taxon>Cladocopium</taxon>
    </lineage>
</organism>
<dbReference type="CDD" id="cd06606">
    <property type="entry name" value="STKc_MAPKKK"/>
    <property type="match status" value="1"/>
</dbReference>
<reference evidence="11" key="1">
    <citation type="submission" date="2022-10" db="EMBL/GenBank/DDBJ databases">
        <authorList>
            <person name="Chen Y."/>
            <person name="Dougan E. K."/>
            <person name="Chan C."/>
            <person name="Rhodes N."/>
            <person name="Thang M."/>
        </authorList>
    </citation>
    <scope>NUCLEOTIDE SEQUENCE</scope>
</reference>
<evidence type="ECO:0000259" key="9">
    <source>
        <dbReference type="PROSITE" id="PS50011"/>
    </source>
</evidence>
<feature type="compositionally biased region" description="Pro residues" evidence="7">
    <location>
        <begin position="156"/>
        <end position="182"/>
    </location>
</feature>
<keyword evidence="4 12" id="KW-0418">Kinase</keyword>
<proteinExistence type="predicted"/>
<feature type="region of interest" description="Disordered" evidence="7">
    <location>
        <begin position="433"/>
        <end position="487"/>
    </location>
</feature>
<dbReference type="InterPro" id="IPR000571">
    <property type="entry name" value="Znf_CCCH"/>
</dbReference>
<evidence type="ECO:0000313" key="11">
    <source>
        <dbReference type="EMBL" id="CAI4016990.1"/>
    </source>
</evidence>
<feature type="compositionally biased region" description="Basic residues" evidence="7">
    <location>
        <begin position="461"/>
        <end position="473"/>
    </location>
</feature>
<feature type="region of interest" description="Disordered" evidence="7">
    <location>
        <begin position="1173"/>
        <end position="1210"/>
    </location>
</feature>
<name>A0A9P1GK38_9DINO</name>
<feature type="transmembrane region" description="Helical" evidence="8">
    <location>
        <begin position="875"/>
        <end position="894"/>
    </location>
</feature>
<sequence length="1518" mass="167544">MGPRERERRRPVFGSQELPPPPRPPKPERAGGTLDRVRDFLDRAGFESPQVDNRHRARSAEDSRRSTSEIRRVPRSRDSKRAHGDHCDESDPPVPPAPPAVPLAVPLPLPPPAPPSVPLPTPPPPPRPTHHSDRSLPSPPLRTRETQPKKKQRFLQPPPAPEARLPPAPPAPPPPAPPPAPPAWNDYEDNDYDGEYYEPWDDGYGPASPTWDDGYGAEPGAKVPTHLEYFSSDEEDESPDGEEASNSPALSYLPPPPPPPVPHDLQNFIPPPPQIPKGWGKGGKYGSRRKMASTHSPWFCNVCNKDLWNEEKYNTHVQDDHIPCPEEGCTFSGPEFVMAVHKLKHVKAADGSSVTDSPEELAAWRSMRKANFPSKGNLKRKAELEEKRRQSGALPDPPKVSMLEKLLRRTHQVERGKGFGGFGGFGYKGFGKKGKFKGKGKDGKGKEGKGKDWKGKDGKGKGKTSGKKGKGKSKWSVEPDGEPERRLDHATYSVPLPSVVANCVPLEAPFGGAPTSQVIPPSLPKWGPCRFFDRGFCFHGENCQYEHVGAGAMTQKVINSTAWWALPSSLANRAGRPGEGPAGGVFTSLRSRPLVATRVEPYVGAEQRERRDGLLRRLLQPDVERYYSAILQCVRYIVSTDFLRLERPHVERPMEPSVSQRDIQAELDAELLKEDLDDVDMSALHAALNQSEVAQRRDMTWIDAGAWFLQKFWDAYGAVDALPVVLGVPLYPILAALLLALFFLAIRILTLAVVVIGPMALAGMAICQLLALQCAFVEEQIELRDENGDVPDVQDIGCCSMILGMIFGVGSLVTLGLVTCCCNILKFPVAFLSLFFRLWHWAVCSWLRLVQCPLGCQDDGSDSDFESDICDCCCWWLWFPIILAAWLVTVMVFFPCVFLLVFCIFLVVQLLASAIWPAYVTAGWLRYAGPRGGRRRHGSTCSAMSQGVRASYQLLWANDVITNLLICQACTCTSETRPITEMRQEESAQTIKELLDYMTEQNGTVDRCRKLSLLPPLTIGLSDSWDFAAQEIARQLGIGANQVEEAWNSLARQMIRLGREAIEDGWITRDWVLEIPVELCIGLPARTILDTVERSRNSGEIVLSSGLKLSMEDRPRGNEIFEEIWDNLMAAREARAQIKLTDGERECLCAMLLAGGGDADQLPPGLSAILGRSEPLRPAGLPPLSVGMGREGSKKPPEPKVEPVEEKESPFECTMGTRGVTQLTTPAPKKSVADLEETLRTMTSVVKGSSGRRWIRGEAIGRGSLGTVFQAMDQQTGELLAEVGINSSDKSDLKFKEQLENEIQMMKDLKHPRIVTYFGHDYMDDCLYIYLEYMAGGSLAQALKQFGCFEESLTLSYAKEILEGLEYLHTHDPPVVHRDIKGGNVLVDLECHAKLSDFGCSKRATDADTLCHTMRGSIPWMAPEVIKSTGYGRKADIWSYGCVIIEMATGKNPWGSFDNPMAAMVKIGMSEATPPVPETLSSAAQAFIRLCTQRDATLRPDATSLLSHEALQNVGIDG</sequence>